<keyword evidence="14" id="KW-0325">Glycoprotein</keyword>
<evidence type="ECO:0000256" key="14">
    <source>
        <dbReference type="ARBA" id="ARBA00023180"/>
    </source>
</evidence>
<dbReference type="PANTHER" id="PTHR45628">
    <property type="entry name" value="VOLTAGE-DEPENDENT CALCIUM CHANNEL TYPE A SUBUNIT ALPHA-1"/>
    <property type="match status" value="1"/>
</dbReference>
<keyword evidence="13" id="KW-1015">Disulfide bond</keyword>
<dbReference type="InterPro" id="IPR005447">
    <property type="entry name" value="VDCC_N_a1su"/>
</dbReference>
<proteinExistence type="predicted"/>
<feature type="compositionally biased region" description="Basic and acidic residues" evidence="16">
    <location>
        <begin position="190"/>
        <end position="204"/>
    </location>
</feature>
<gene>
    <name evidence="19" type="primary">CACNA1B_2</name>
    <name evidence="19" type="ORF">CHARACLAT_006107</name>
</gene>
<evidence type="ECO:0000256" key="10">
    <source>
        <dbReference type="ARBA" id="ARBA00022989"/>
    </source>
</evidence>
<keyword evidence="6 17" id="KW-0812">Transmembrane</keyword>
<feature type="compositionally biased region" description="Polar residues" evidence="16">
    <location>
        <begin position="244"/>
        <end position="258"/>
    </location>
</feature>
<feature type="transmembrane region" description="Helical" evidence="17">
    <location>
        <begin position="426"/>
        <end position="445"/>
    </location>
</feature>
<feature type="compositionally biased region" description="Polar residues" evidence="16">
    <location>
        <begin position="1"/>
        <end position="18"/>
    </location>
</feature>
<dbReference type="Gene3D" id="1.10.238.10">
    <property type="entry name" value="EF-hand"/>
    <property type="match status" value="1"/>
</dbReference>
<keyword evidence="4" id="KW-0109">Calcium transport</keyword>
<reference evidence="19 20" key="1">
    <citation type="submission" date="2021-06" db="EMBL/GenBank/DDBJ databases">
        <authorList>
            <person name="Palmer J.M."/>
        </authorList>
    </citation>
    <scope>NUCLEOTIDE SEQUENCE [LARGE SCALE GENOMIC DNA]</scope>
    <source>
        <strain evidence="19 20">CL_MEX2019</strain>
        <tissue evidence="19">Muscle</tissue>
    </source>
</reference>
<feature type="transmembrane region" description="Helical" evidence="17">
    <location>
        <begin position="394"/>
        <end position="414"/>
    </location>
</feature>
<feature type="transmembrane region" description="Helical" evidence="17">
    <location>
        <begin position="801"/>
        <end position="819"/>
    </location>
</feature>
<feature type="compositionally biased region" description="Basic residues" evidence="16">
    <location>
        <begin position="115"/>
        <end position="124"/>
    </location>
</feature>
<evidence type="ECO:0000256" key="2">
    <source>
        <dbReference type="ARBA" id="ARBA00022448"/>
    </source>
</evidence>
<dbReference type="PANTHER" id="PTHR45628:SF6">
    <property type="entry name" value="VOLTAGE-DEPENDENT N-TYPE CALCIUM CHANNEL SUBUNIT ALPHA-1B"/>
    <property type="match status" value="1"/>
</dbReference>
<evidence type="ECO:0000256" key="3">
    <source>
        <dbReference type="ARBA" id="ARBA00022553"/>
    </source>
</evidence>
<dbReference type="PRINTS" id="PR01631">
    <property type="entry name" value="NVDCCALPHA1"/>
</dbReference>
<evidence type="ECO:0000256" key="4">
    <source>
        <dbReference type="ARBA" id="ARBA00022568"/>
    </source>
</evidence>
<evidence type="ECO:0000256" key="9">
    <source>
        <dbReference type="ARBA" id="ARBA00022882"/>
    </source>
</evidence>
<evidence type="ECO:0000259" key="18">
    <source>
        <dbReference type="Pfam" id="PF00520"/>
    </source>
</evidence>
<keyword evidence="15" id="KW-0407">Ion channel</keyword>
<evidence type="ECO:0000256" key="13">
    <source>
        <dbReference type="ARBA" id="ARBA00023157"/>
    </source>
</evidence>
<evidence type="ECO:0000256" key="8">
    <source>
        <dbReference type="ARBA" id="ARBA00022837"/>
    </source>
</evidence>
<sequence length="946" mass="108481">KEQQRSAKTMSVWEQRTNQLRKHNMKTSTEALFNELDPEEHLRISSTLHLHPDMKTHTDRPLVVEDKNSDQTRPGVQEEPGGPRQGGVRDSFHTHSRRHYHHRDRNGEEGDSQGGRHHSHHSRSREHNADGSQEKERGGNHEGGQRHHHQTGSPEEDPLAGGAEERVHRHHRSRRTPKEGNGRLTNDTQEEGKGKGDSNGEKKLHSSRMAKAHSTVSGDEYKGNKNGFKSNRDRQVDTEEDSLAGSSLQLKRSSLTPSEKQEDADNQKNSTRASQAGLNSNAVHIPVTITAPPRETTIISMNIDCDNFQLSEEKKDLEEEEAANGPRQILPYSSMFIFGQTNPVRRLCHYVVNLRYFEMCILMVITMSSITLAAEDPVQANAPRNNVLKYLDYVFTGVFTFEMVIKMIDLGLLLHPGSYFRDLWNILDFIVVSGALVAFACSGTKGKDINTIKSLRVLRVLRPLKTIKRLPKLKAVFDCVVNSLKNVLNILIVYILFMFIFAVIAVQLFKGKFFYCTDESKGLEKDCRGQFLEYDREEVTAQAREWKKYEFHYDNVLWAFLTLFTVSTGEGWPLVLKHSVDATYEDQGPSPGFRMETSIFYVVYFVVFPFFFVNIFVALIIITFQEQGDKAMSECSLEKNERACIDFAINARPLTRYMPENKQSFQYKMWKFVVSSPFEYAIMTLIALNTVVLMMKFYGAPVVYESILKYLNIVFTGLFTLECILKIIAFNPLNYLKEPWNVFDFVTVIGSITDILFTEINNKMINLSFLRLFRAARLIKLLRQGYTIRILLWTFVQSFKALPYVCLLIAMLFFIYAIIGMQVFGNIELNEDTSINHHNNFQTFFQALTLLFRSATGEAWHEIMLACLSNRPCDKLSGSSGKECGSDFAYFYFVSFIFLCSFLMLNLFVAVIMDNFEYLTRDASILGPHHLDEFIRVWAEYDPAAW</sequence>
<keyword evidence="20" id="KW-1185">Reference proteome</keyword>
<evidence type="ECO:0000256" key="6">
    <source>
        <dbReference type="ARBA" id="ARBA00022692"/>
    </source>
</evidence>
<evidence type="ECO:0000256" key="11">
    <source>
        <dbReference type="ARBA" id="ARBA00023065"/>
    </source>
</evidence>
<feature type="region of interest" description="Disordered" evidence="16">
    <location>
        <begin position="44"/>
        <end position="279"/>
    </location>
</feature>
<comment type="subcellular location">
    <subcellularLocation>
        <location evidence="1">Membrane</location>
        <topology evidence="1">Multi-pass membrane protein</topology>
    </subcellularLocation>
</comment>
<feature type="compositionally biased region" description="Polar residues" evidence="16">
    <location>
        <begin position="267"/>
        <end position="279"/>
    </location>
</feature>
<evidence type="ECO:0000256" key="15">
    <source>
        <dbReference type="ARBA" id="ARBA00023303"/>
    </source>
</evidence>
<keyword evidence="3" id="KW-0597">Phosphoprotein</keyword>
<evidence type="ECO:0000256" key="7">
    <source>
        <dbReference type="ARBA" id="ARBA00022737"/>
    </source>
</evidence>
<feature type="transmembrane region" description="Helical" evidence="17">
    <location>
        <begin position="680"/>
        <end position="698"/>
    </location>
</feature>
<dbReference type="InterPro" id="IPR005821">
    <property type="entry name" value="Ion_trans_dom"/>
</dbReference>
<dbReference type="Proteomes" id="UP001352852">
    <property type="component" value="Unassembled WGS sequence"/>
</dbReference>
<keyword evidence="12 17" id="KW-0472">Membrane</keyword>
<organism evidence="19 20">
    <name type="scientific">Characodon lateralis</name>
    <dbReference type="NCBI Taxonomy" id="208331"/>
    <lineage>
        <taxon>Eukaryota</taxon>
        <taxon>Metazoa</taxon>
        <taxon>Chordata</taxon>
        <taxon>Craniata</taxon>
        <taxon>Vertebrata</taxon>
        <taxon>Euteleostomi</taxon>
        <taxon>Actinopterygii</taxon>
        <taxon>Neopterygii</taxon>
        <taxon>Teleostei</taxon>
        <taxon>Neoteleostei</taxon>
        <taxon>Acanthomorphata</taxon>
        <taxon>Ovalentaria</taxon>
        <taxon>Atherinomorphae</taxon>
        <taxon>Cyprinodontiformes</taxon>
        <taxon>Goodeidae</taxon>
        <taxon>Characodon</taxon>
    </lineage>
</organism>
<evidence type="ECO:0000256" key="17">
    <source>
        <dbReference type="SAM" id="Phobius"/>
    </source>
</evidence>
<feature type="transmembrane region" description="Helical" evidence="17">
    <location>
        <begin position="487"/>
        <end position="509"/>
    </location>
</feature>
<dbReference type="InterPro" id="IPR050599">
    <property type="entry name" value="VDCC_alpha-1_subunit"/>
</dbReference>
<dbReference type="EMBL" id="JAHUTJ010033100">
    <property type="protein sequence ID" value="MED6276738.1"/>
    <property type="molecule type" value="Genomic_DNA"/>
</dbReference>
<accession>A0ABU7DNS7</accession>
<keyword evidence="2" id="KW-0813">Transport</keyword>
<keyword evidence="9" id="KW-0851">Voltage-gated channel</keyword>
<dbReference type="SUPFAM" id="SSF81324">
    <property type="entry name" value="Voltage-gated potassium channels"/>
    <property type="match status" value="2"/>
</dbReference>
<dbReference type="Pfam" id="PF00520">
    <property type="entry name" value="Ion_trans"/>
    <property type="match status" value="2"/>
</dbReference>
<dbReference type="Gene3D" id="1.10.287.70">
    <property type="match status" value="2"/>
</dbReference>
<feature type="domain" description="Ion transport" evidence="18">
    <location>
        <begin position="676"/>
        <end position="923"/>
    </location>
</feature>
<evidence type="ECO:0000256" key="16">
    <source>
        <dbReference type="SAM" id="MobiDB-lite"/>
    </source>
</evidence>
<feature type="transmembrane region" description="Helical" evidence="17">
    <location>
        <begin position="599"/>
        <end position="624"/>
    </location>
</feature>
<name>A0ABU7DNS7_9TELE</name>
<feature type="transmembrane region" description="Helical" evidence="17">
    <location>
        <begin position="356"/>
        <end position="374"/>
    </location>
</feature>
<evidence type="ECO:0000313" key="19">
    <source>
        <dbReference type="EMBL" id="MED6276738.1"/>
    </source>
</evidence>
<feature type="domain" description="Ion transport" evidence="18">
    <location>
        <begin position="355"/>
        <end position="630"/>
    </location>
</feature>
<keyword evidence="10 17" id="KW-1133">Transmembrane helix</keyword>
<protein>
    <submittedName>
        <fullName evidence="19">Voltage-dependent N-type calcium channel subunit alpha-1B</fullName>
    </submittedName>
</protein>
<feature type="transmembrane region" description="Helical" evidence="17">
    <location>
        <begin position="710"/>
        <end position="728"/>
    </location>
</feature>
<feature type="transmembrane region" description="Helical" evidence="17">
    <location>
        <begin position="889"/>
        <end position="913"/>
    </location>
</feature>
<dbReference type="Gene3D" id="1.20.120.350">
    <property type="entry name" value="Voltage-gated potassium channels. Chain C"/>
    <property type="match status" value="2"/>
</dbReference>
<keyword evidence="8" id="KW-0106">Calcium</keyword>
<evidence type="ECO:0000256" key="1">
    <source>
        <dbReference type="ARBA" id="ARBA00004141"/>
    </source>
</evidence>
<keyword evidence="7" id="KW-0677">Repeat</keyword>
<feature type="non-terminal residue" evidence="19">
    <location>
        <position position="1"/>
    </location>
</feature>
<evidence type="ECO:0000256" key="12">
    <source>
        <dbReference type="ARBA" id="ARBA00023136"/>
    </source>
</evidence>
<feature type="region of interest" description="Disordered" evidence="16">
    <location>
        <begin position="1"/>
        <end position="25"/>
    </location>
</feature>
<feature type="compositionally biased region" description="Basic residues" evidence="16">
    <location>
        <begin position="94"/>
        <end position="104"/>
    </location>
</feature>
<dbReference type="InterPro" id="IPR027359">
    <property type="entry name" value="Volt_channel_dom_sf"/>
</dbReference>
<feature type="compositionally biased region" description="Basic and acidic residues" evidence="16">
    <location>
        <begin position="125"/>
        <end position="145"/>
    </location>
</feature>
<keyword evidence="11" id="KW-0406">Ion transport</keyword>
<evidence type="ECO:0000313" key="20">
    <source>
        <dbReference type="Proteomes" id="UP001352852"/>
    </source>
</evidence>
<keyword evidence="5" id="KW-0107">Calcium channel</keyword>
<comment type="caution">
    <text evidence="19">The sequence shown here is derived from an EMBL/GenBank/DDBJ whole genome shotgun (WGS) entry which is preliminary data.</text>
</comment>
<feature type="compositionally biased region" description="Basic and acidic residues" evidence="16">
    <location>
        <begin position="50"/>
        <end position="70"/>
    </location>
</feature>
<evidence type="ECO:0000256" key="5">
    <source>
        <dbReference type="ARBA" id="ARBA00022673"/>
    </source>
</evidence>